<keyword evidence="4" id="KW-0808">Transferase</keyword>
<sequence length="390" mass="44060">MTLPEVQNAISEKKTCILIPTYNNEKTLKRVIDGVLDYTENIIVINDGSTDSTAQILGHYPQITTISLPENKGKGNGLKTGFRKAKELGFNYAITIDSDGQHYPDDIPVFAEALLNEEHDVLLIGNRNMSQDGIPKKSSFGNRFSNFWFWFETGIKLEDTQSGYRLYPLHKIPKKYFTPKFEFEIEIIVRTAWRHVPVKNVPIKVLYDPAERVSHFRPFKDFTRISILNTILVTITLLYIIPRNFINNFRKKSFKRFIKEDVLESDGSNRTKAFSIALGVFIGLSPLWGFQTLLTISLAVLFKLNKVLAFVASNVSIPPLIPFVIAASLFLGAPFVHGDSNILSSELNFELIKNNLLQYVIGSMILATTMSMILGIGTFLFLNKVSPNNN</sequence>
<dbReference type="InterPro" id="IPR018639">
    <property type="entry name" value="DUF2062"/>
</dbReference>
<dbReference type="Pfam" id="PF00535">
    <property type="entry name" value="Glycos_transf_2"/>
    <property type="match status" value="1"/>
</dbReference>
<feature type="domain" description="Glycosyltransferase 2-like" evidence="2">
    <location>
        <begin position="16"/>
        <end position="137"/>
    </location>
</feature>
<evidence type="ECO:0000313" key="4">
    <source>
        <dbReference type="EMBL" id="SFZ95819.1"/>
    </source>
</evidence>
<dbReference type="AlphaFoldDB" id="A0A1K2IVP0"/>
<dbReference type="STRING" id="1612149.SAMN05216324_11324"/>
<feature type="transmembrane region" description="Helical" evidence="1">
    <location>
        <begin position="273"/>
        <end position="301"/>
    </location>
</feature>
<dbReference type="GO" id="GO:0006487">
    <property type="term" value="P:protein N-linked glycosylation"/>
    <property type="evidence" value="ECO:0007669"/>
    <property type="project" value="TreeGrafter"/>
</dbReference>
<feature type="transmembrane region" description="Helical" evidence="1">
    <location>
        <begin position="222"/>
        <end position="241"/>
    </location>
</feature>
<feature type="transmembrane region" description="Helical" evidence="1">
    <location>
        <begin position="308"/>
        <end position="336"/>
    </location>
</feature>
<evidence type="ECO:0000256" key="1">
    <source>
        <dbReference type="SAM" id="Phobius"/>
    </source>
</evidence>
<evidence type="ECO:0000313" key="5">
    <source>
        <dbReference type="Proteomes" id="UP000182034"/>
    </source>
</evidence>
<keyword evidence="1" id="KW-0812">Transmembrane</keyword>
<dbReference type="EMBL" id="FPKW01000013">
    <property type="protein sequence ID" value="SFZ95819.1"/>
    <property type="molecule type" value="Genomic_DNA"/>
</dbReference>
<keyword evidence="1" id="KW-1133">Transmembrane helix</keyword>
<dbReference type="Proteomes" id="UP000182034">
    <property type="component" value="Unassembled WGS sequence"/>
</dbReference>
<dbReference type="Gene3D" id="3.90.550.10">
    <property type="entry name" value="Spore Coat Polysaccharide Biosynthesis Protein SpsA, Chain A"/>
    <property type="match status" value="1"/>
</dbReference>
<accession>A0A1K2IVP0</accession>
<dbReference type="SUPFAM" id="SSF53448">
    <property type="entry name" value="Nucleotide-diphospho-sugar transferases"/>
    <property type="match status" value="1"/>
</dbReference>
<evidence type="ECO:0000259" key="3">
    <source>
        <dbReference type="Pfam" id="PF09835"/>
    </source>
</evidence>
<feature type="domain" description="DUF2062" evidence="3">
    <location>
        <begin position="259"/>
        <end position="382"/>
    </location>
</feature>
<dbReference type="CDD" id="cd04179">
    <property type="entry name" value="DPM_DPG-synthase_like"/>
    <property type="match status" value="1"/>
</dbReference>
<keyword evidence="5" id="KW-1185">Reference proteome</keyword>
<dbReference type="GO" id="GO:0016740">
    <property type="term" value="F:transferase activity"/>
    <property type="evidence" value="ECO:0007669"/>
    <property type="project" value="UniProtKB-KW"/>
</dbReference>
<dbReference type="OrthoDB" id="9810303at2"/>
<feature type="transmembrane region" description="Helical" evidence="1">
    <location>
        <begin position="356"/>
        <end position="382"/>
    </location>
</feature>
<gene>
    <name evidence="4" type="ORF">SAMN05216324_11324</name>
</gene>
<dbReference type="InterPro" id="IPR001173">
    <property type="entry name" value="Glyco_trans_2-like"/>
</dbReference>
<dbReference type="Pfam" id="PF09835">
    <property type="entry name" value="DUF2062"/>
    <property type="match status" value="1"/>
</dbReference>
<protein>
    <submittedName>
        <fullName evidence="4">Glycosyltransferase involved in cell wall bisynthesis</fullName>
    </submittedName>
</protein>
<dbReference type="PANTHER" id="PTHR10859:SF91">
    <property type="entry name" value="DOLICHYL-PHOSPHATE BETA-GLUCOSYLTRANSFERASE"/>
    <property type="match status" value="1"/>
</dbReference>
<dbReference type="InterPro" id="IPR029044">
    <property type="entry name" value="Nucleotide-diphossugar_trans"/>
</dbReference>
<evidence type="ECO:0000259" key="2">
    <source>
        <dbReference type="Pfam" id="PF00535"/>
    </source>
</evidence>
<dbReference type="RefSeq" id="WP_072411217.1">
    <property type="nucleotide sequence ID" value="NZ_FPKW01000013.1"/>
</dbReference>
<organism evidence="4 5">
    <name type="scientific">Chryseobacterium limigenitum</name>
    <dbReference type="NCBI Taxonomy" id="1612149"/>
    <lineage>
        <taxon>Bacteria</taxon>
        <taxon>Pseudomonadati</taxon>
        <taxon>Bacteroidota</taxon>
        <taxon>Flavobacteriia</taxon>
        <taxon>Flavobacteriales</taxon>
        <taxon>Weeksellaceae</taxon>
        <taxon>Chryseobacterium group</taxon>
        <taxon>Chryseobacterium</taxon>
    </lineage>
</organism>
<proteinExistence type="predicted"/>
<dbReference type="PANTHER" id="PTHR10859">
    <property type="entry name" value="GLYCOSYL TRANSFERASE"/>
    <property type="match status" value="1"/>
</dbReference>
<name>A0A1K2IVP0_9FLAO</name>
<keyword evidence="1" id="KW-0472">Membrane</keyword>
<reference evidence="5" key="1">
    <citation type="submission" date="2016-10" db="EMBL/GenBank/DDBJ databases">
        <authorList>
            <person name="Varghese N."/>
            <person name="Submissions S."/>
        </authorList>
    </citation>
    <scope>NUCLEOTIDE SEQUENCE [LARGE SCALE GENOMIC DNA]</scope>
    <source>
        <strain evidence="5">SUR2</strain>
    </source>
</reference>